<dbReference type="OrthoDB" id="5962695at2759"/>
<dbReference type="PANTHER" id="PTHR44329">
    <property type="entry name" value="SERINE/THREONINE-PROTEIN KINASE TNNI3K-RELATED"/>
    <property type="match status" value="1"/>
</dbReference>
<proteinExistence type="predicted"/>
<evidence type="ECO:0000313" key="4">
    <source>
        <dbReference type="Proteomes" id="UP001151699"/>
    </source>
</evidence>
<comment type="caution">
    <text evidence="3">The sequence shown here is derived from an EMBL/GenBank/DDBJ whole genome shotgun (WGS) entry which is preliminary data.</text>
</comment>
<reference evidence="3" key="1">
    <citation type="submission" date="2022-07" db="EMBL/GenBank/DDBJ databases">
        <authorList>
            <person name="Trinca V."/>
            <person name="Uliana J.V.C."/>
            <person name="Torres T.T."/>
            <person name="Ward R.J."/>
            <person name="Monesi N."/>
        </authorList>
    </citation>
    <scope>NUCLEOTIDE SEQUENCE</scope>
    <source>
        <strain evidence="3">HSMRA1968</strain>
        <tissue evidence="3">Whole embryos</tissue>
    </source>
</reference>
<dbReference type="Proteomes" id="UP001151699">
    <property type="component" value="Unassembled WGS sequence"/>
</dbReference>
<dbReference type="Gene3D" id="1.10.510.10">
    <property type="entry name" value="Transferase(Phosphotransferase) domain 1"/>
    <property type="match status" value="2"/>
</dbReference>
<feature type="compositionally biased region" description="Basic and acidic residues" evidence="1">
    <location>
        <begin position="1052"/>
        <end position="1071"/>
    </location>
</feature>
<dbReference type="InterPro" id="IPR001245">
    <property type="entry name" value="Ser-Thr/Tyr_kinase_cat_dom"/>
</dbReference>
<sequence length="1194" mass="135606">MSLVFINKKFHRNGKTAAMNASAHNKKVIEQGKLLSEKNIMNGTVSDAPIKGSPSKYKRCKSIKVPCATQVQETPKNNEDSHQTSSLKTFLLSIRPNSKKKKKMLAKDAFLTHGENGASFLSDELNVSSNPSPNNVPNQIYEQSINKHGDVVDYAVPYSEDVIDENAFNKLLTGFSVETNELDVVIPERSKIKITDLDKSPDGTIPLYQSGIDINHTNNQEVLLELDSLQHWSKNIPQRRLSPQELTVDKNVHVIQCKPKEVKQKLSGFKNTIALPLHFSSGTFRKTSVTLRKGCPRDKTSVGLVEEAIERDYEILNQVKHKNIILLMAASFHRESCEHMTLVMEPLDFTLNYYLHHLDKTISLIDSIAVVHQIASAALYLQQCGFIHSNISSHNILIRENPWYVKLTSFELTTEVDFADTRVEILTTYQHLEKVDSHCAEVLNEVSTELQSISLREQYKQKSKLLPMLKCSPNTQHKCLRMKSEHVIYDSNYRQHLSLHNFQAPELLTTKHQFVFPTIKADVYSLCLVLWEMLNYCVPFVVYSKLDMERMIASNKMILPFFESERCSPFMSIFRLGMEINPANRNMDVEQLIKMLEDVKLRIRPGLTEENKEEHCELEGVNLYVNAAPKSQQNSISSLLCPDLTNLNQHLLCSPNKKRKMMPQKPINKNTLRQVINGSVQERNAQRDESLQPNENLRLQSLDEIAEECENIYATIVGPVVVKQNVLPSTMSTAKVERPSMSPKMDGRQDISENHSDCSQSGSNTFGTTNKMINLNETSCDFDIGVCSLPDTPIARKNKIRRNTWLSNKICDLVAENRERMTQCNKLNVSIRIVHNKVTPRKLDDERIKFFDSMESCGNDSSITLSKMEKVENSDKRSTANERIRNFVSKKITEPDRLNRTFSHFESRNDPSDLNKLSRIFENKLCKGESEISSRSSYSNETKVISPKWQSVRDKILKFEKRDESSESSSSFGVTSDLVRNLSKSLNSARSSGCKLSEVPTSIKRTVYKESIVSGVNLSSLDGKMPIFDQPKLSGQKLTTQVTLNMRQIRRRSSDLDEAERREIEGPREKSQNISISQKRLPRTSKEDGEKEHTCDACVMKISQDELKTSISGNPLSAKIDCQLISCQVPVNSQKTRSIEDLYIDDDFDQGLGANIELQSDCSDFLNFEISSQVFNKTNVDIDAKTINQRAFSL</sequence>
<feature type="region of interest" description="Disordered" evidence="1">
    <location>
        <begin position="733"/>
        <end position="763"/>
    </location>
</feature>
<keyword evidence="4" id="KW-1185">Reference proteome</keyword>
<feature type="region of interest" description="Disordered" evidence="1">
    <location>
        <begin position="1050"/>
        <end position="1089"/>
    </location>
</feature>
<gene>
    <name evidence="3" type="ORF">Bhyg_17254</name>
</gene>
<dbReference type="SUPFAM" id="SSF56112">
    <property type="entry name" value="Protein kinase-like (PK-like)"/>
    <property type="match status" value="1"/>
</dbReference>
<dbReference type="InterPro" id="IPR000719">
    <property type="entry name" value="Prot_kinase_dom"/>
</dbReference>
<dbReference type="Pfam" id="PF07714">
    <property type="entry name" value="PK_Tyr_Ser-Thr"/>
    <property type="match status" value="1"/>
</dbReference>
<dbReference type="PROSITE" id="PS50011">
    <property type="entry name" value="PROTEIN_KINASE_DOM"/>
    <property type="match status" value="1"/>
</dbReference>
<evidence type="ECO:0000313" key="3">
    <source>
        <dbReference type="EMBL" id="KAJ6621276.1"/>
    </source>
</evidence>
<dbReference type="AlphaFoldDB" id="A0A9Q0RTY2"/>
<dbReference type="SMART" id="SM00220">
    <property type="entry name" value="S_TKc"/>
    <property type="match status" value="1"/>
</dbReference>
<evidence type="ECO:0000256" key="1">
    <source>
        <dbReference type="SAM" id="MobiDB-lite"/>
    </source>
</evidence>
<feature type="domain" description="Protein kinase" evidence="2">
    <location>
        <begin position="259"/>
        <end position="618"/>
    </location>
</feature>
<organism evidence="3 4">
    <name type="scientific">Pseudolycoriella hygida</name>
    <dbReference type="NCBI Taxonomy" id="35572"/>
    <lineage>
        <taxon>Eukaryota</taxon>
        <taxon>Metazoa</taxon>
        <taxon>Ecdysozoa</taxon>
        <taxon>Arthropoda</taxon>
        <taxon>Hexapoda</taxon>
        <taxon>Insecta</taxon>
        <taxon>Pterygota</taxon>
        <taxon>Neoptera</taxon>
        <taxon>Endopterygota</taxon>
        <taxon>Diptera</taxon>
        <taxon>Nematocera</taxon>
        <taxon>Sciaroidea</taxon>
        <taxon>Sciaridae</taxon>
        <taxon>Pseudolycoriella</taxon>
    </lineage>
</organism>
<name>A0A9Q0RTY2_9DIPT</name>
<feature type="compositionally biased region" description="Basic and acidic residues" evidence="1">
    <location>
        <begin position="745"/>
        <end position="756"/>
    </location>
</feature>
<dbReference type="GO" id="GO:0005524">
    <property type="term" value="F:ATP binding"/>
    <property type="evidence" value="ECO:0007669"/>
    <property type="project" value="InterPro"/>
</dbReference>
<dbReference type="EMBL" id="WJQU01003887">
    <property type="protein sequence ID" value="KAJ6621276.1"/>
    <property type="molecule type" value="Genomic_DNA"/>
</dbReference>
<dbReference type="InterPro" id="IPR011009">
    <property type="entry name" value="Kinase-like_dom_sf"/>
</dbReference>
<dbReference type="GO" id="GO:0004674">
    <property type="term" value="F:protein serine/threonine kinase activity"/>
    <property type="evidence" value="ECO:0007669"/>
    <property type="project" value="TreeGrafter"/>
</dbReference>
<protein>
    <recommendedName>
        <fullName evidence="2">Protein kinase domain-containing protein</fullName>
    </recommendedName>
</protein>
<dbReference type="InterPro" id="IPR051681">
    <property type="entry name" value="Ser/Thr_Kinases-Pseudokinases"/>
</dbReference>
<accession>A0A9Q0RTY2</accession>
<evidence type="ECO:0000259" key="2">
    <source>
        <dbReference type="PROSITE" id="PS50011"/>
    </source>
</evidence>